<gene>
    <name evidence="4" type="ORF">FC83_GL002356</name>
</gene>
<evidence type="ECO:0000259" key="2">
    <source>
        <dbReference type="Pfam" id="PF03413"/>
    </source>
</evidence>
<dbReference type="InterPro" id="IPR046350">
    <property type="entry name" value="Cystatin_sf"/>
</dbReference>
<comment type="caution">
    <text evidence="4">The sequence shown here is derived from an EMBL/GenBank/DDBJ whole genome shotgun (WGS) entry which is preliminary data.</text>
</comment>
<dbReference type="RefSeq" id="WP_035455880.1">
    <property type="nucleotide sequence ID" value="NZ_AZGA01000002.1"/>
</dbReference>
<dbReference type="OrthoDB" id="2242521at2"/>
<dbReference type="eggNOG" id="COG5353">
    <property type="taxonomic scope" value="Bacteria"/>
</dbReference>
<evidence type="ECO:0000256" key="1">
    <source>
        <dbReference type="SAM" id="Phobius"/>
    </source>
</evidence>
<dbReference type="InterPro" id="IPR025711">
    <property type="entry name" value="PepSY"/>
</dbReference>
<evidence type="ECO:0000313" key="4">
    <source>
        <dbReference type="EMBL" id="KRM36484.1"/>
    </source>
</evidence>
<dbReference type="EMBL" id="AZGA01000002">
    <property type="protein sequence ID" value="KRM36484.1"/>
    <property type="molecule type" value="Genomic_DNA"/>
</dbReference>
<evidence type="ECO:0000313" key="5">
    <source>
        <dbReference type="Proteomes" id="UP000051236"/>
    </source>
</evidence>
<proteinExistence type="predicted"/>
<name>X0PUL1_9LACO</name>
<keyword evidence="1" id="KW-0812">Transmembrane</keyword>
<dbReference type="PATRIC" id="fig|1423734.3.peg.2390"/>
<dbReference type="Proteomes" id="UP000051236">
    <property type="component" value="Unassembled WGS sequence"/>
</dbReference>
<dbReference type="SUPFAM" id="SSF54403">
    <property type="entry name" value="Cystatin/monellin"/>
    <property type="match status" value="2"/>
</dbReference>
<reference evidence="4 5" key="1">
    <citation type="journal article" date="2015" name="Genome Announc.">
        <title>Expanding the biotechnology potential of lactobacilli through comparative genomics of 213 strains and associated genera.</title>
        <authorList>
            <person name="Sun Z."/>
            <person name="Harris H.M."/>
            <person name="McCann A."/>
            <person name="Guo C."/>
            <person name="Argimon S."/>
            <person name="Zhang W."/>
            <person name="Yang X."/>
            <person name="Jeffery I.B."/>
            <person name="Cooney J.C."/>
            <person name="Kagawa T.F."/>
            <person name="Liu W."/>
            <person name="Song Y."/>
            <person name="Salvetti E."/>
            <person name="Wrobel A."/>
            <person name="Rasinkangas P."/>
            <person name="Parkhill J."/>
            <person name="Rea M.C."/>
            <person name="O'Sullivan O."/>
            <person name="Ritari J."/>
            <person name="Douillard F.P."/>
            <person name="Paul Ross R."/>
            <person name="Yang R."/>
            <person name="Briner A.E."/>
            <person name="Felis G.E."/>
            <person name="de Vos W.M."/>
            <person name="Barrangou R."/>
            <person name="Klaenhammer T.R."/>
            <person name="Caufield P.W."/>
            <person name="Cui Y."/>
            <person name="Zhang H."/>
            <person name="O'Toole P.W."/>
        </authorList>
    </citation>
    <scope>NUCLEOTIDE SEQUENCE [LARGE SCALE GENOMIC DNA]</scope>
    <source>
        <strain evidence="4 5">DSM 18527</strain>
    </source>
</reference>
<feature type="transmembrane region" description="Helical" evidence="1">
    <location>
        <begin position="7"/>
        <end position="25"/>
    </location>
</feature>
<keyword evidence="1" id="KW-1133">Transmembrane helix</keyword>
<feature type="domain" description="PepSY" evidence="2">
    <location>
        <begin position="97"/>
        <end position="153"/>
    </location>
</feature>
<evidence type="ECO:0000259" key="3">
    <source>
        <dbReference type="Pfam" id="PF17881"/>
    </source>
</evidence>
<dbReference type="Gene3D" id="3.10.450.40">
    <property type="match status" value="2"/>
</dbReference>
<dbReference type="STRING" id="1423734.FC83_GL002356"/>
<evidence type="ECO:0008006" key="6">
    <source>
        <dbReference type="Google" id="ProtNLM"/>
    </source>
</evidence>
<accession>X0PUL1</accession>
<organism evidence="4 5">
    <name type="scientific">Agrilactobacillus composti DSM 18527 = JCM 14202</name>
    <dbReference type="NCBI Taxonomy" id="1423734"/>
    <lineage>
        <taxon>Bacteria</taxon>
        <taxon>Bacillati</taxon>
        <taxon>Bacillota</taxon>
        <taxon>Bacilli</taxon>
        <taxon>Lactobacillales</taxon>
        <taxon>Lactobacillaceae</taxon>
        <taxon>Agrilactobacillus</taxon>
    </lineage>
</organism>
<dbReference type="InterPro" id="IPR041401">
    <property type="entry name" value="TseB-like_dom"/>
</dbReference>
<dbReference type="Pfam" id="PF03413">
    <property type="entry name" value="PepSY"/>
    <property type="match status" value="1"/>
</dbReference>
<feature type="domain" description="Cell wall elongation regulator TseB-like" evidence="3">
    <location>
        <begin position="39"/>
        <end position="82"/>
    </location>
</feature>
<sequence length="159" mass="18338">MNEKTKRWIYLAIIVVLLSTVYIIYHVGVSPYKSSQADAIALAKKNTNLKTPETFYLYNRNEQNWTVGGLDKSNRKIFVIINPKTNRIVVLNQNAGISKKTAINRVVDRYNPKQIHNVALGIYKKKPVWEVTYQNKDDTIGFETFDFKTGRVVQRTTNV</sequence>
<keyword evidence="1" id="KW-0472">Membrane</keyword>
<dbReference type="Pfam" id="PF17881">
    <property type="entry name" value="TseB"/>
    <property type="match status" value="1"/>
</dbReference>
<dbReference type="AlphaFoldDB" id="X0PUL1"/>
<protein>
    <recommendedName>
        <fullName evidence="6">DUF5590 domain-containing protein</fullName>
    </recommendedName>
</protein>
<keyword evidence="5" id="KW-1185">Reference proteome</keyword>